<evidence type="ECO:0000313" key="12">
    <source>
        <dbReference type="EMBL" id="TKB03483.1"/>
    </source>
</evidence>
<dbReference type="GO" id="GO:0008968">
    <property type="term" value="F:D-sedoheptulose 7-phosphate isomerase activity"/>
    <property type="evidence" value="ECO:0007669"/>
    <property type="project" value="UniProtKB-UniRule"/>
</dbReference>
<feature type="binding site" evidence="10">
    <location>
        <begin position="95"/>
        <end position="96"/>
    </location>
    <ligand>
        <name>substrate</name>
    </ligand>
</feature>
<name>A0A4U0ZIX2_9ALTE</name>
<feature type="domain" description="SIS" evidence="11">
    <location>
        <begin position="38"/>
        <end position="196"/>
    </location>
</feature>
<evidence type="ECO:0000256" key="10">
    <source>
        <dbReference type="HAMAP-Rule" id="MF_00067"/>
    </source>
</evidence>
<dbReference type="OrthoDB" id="9810929at2"/>
<evidence type="ECO:0000256" key="2">
    <source>
        <dbReference type="ARBA" id="ARBA00003172"/>
    </source>
</evidence>
<sequence length="198" mass="21471">MDGTQYIKSHFEKSIEVKQKILTDGVLIERIVKASELCIEALQRGNKVMFAGNGGSAADSQHLAAEFVSRFNFDRPGLPSIALTTDTSMLTAIGNDYGFENLFSRQVQANGREGDIFVGISTSGNSVNVVKAVEQAKEMGIHTIALCGDAGKLPEMCDITLNVPSTCTPYIQESHISIGHIICAIVEETLFAKYKPKE</sequence>
<comment type="function">
    <text evidence="2 10">Catalyzes the isomerization of sedoheptulose 7-phosphate in D-glycero-D-manno-heptose 7-phosphate.</text>
</comment>
<evidence type="ECO:0000259" key="11">
    <source>
        <dbReference type="PROSITE" id="PS51464"/>
    </source>
</evidence>
<dbReference type="RefSeq" id="WP_136782174.1">
    <property type="nucleotide sequence ID" value="NZ_SWCO01000005.1"/>
</dbReference>
<evidence type="ECO:0000256" key="5">
    <source>
        <dbReference type="ARBA" id="ARBA00022490"/>
    </source>
</evidence>
<dbReference type="PANTHER" id="PTHR30390:SF6">
    <property type="entry name" value="DNAA INITIATOR-ASSOCIATING PROTEIN DIAA"/>
    <property type="match status" value="1"/>
</dbReference>
<feature type="binding site" evidence="10">
    <location>
        <position position="180"/>
    </location>
    <ligand>
        <name>Zn(2+)</name>
        <dbReference type="ChEBI" id="CHEBI:29105"/>
    </ligand>
</feature>
<dbReference type="PANTHER" id="PTHR30390">
    <property type="entry name" value="SEDOHEPTULOSE 7-PHOSPHATE ISOMERASE / DNAA INITIATOR-ASSOCIATING FACTOR FOR REPLICATION INITIATION"/>
    <property type="match status" value="1"/>
</dbReference>
<feature type="binding site" evidence="10">
    <location>
        <position position="66"/>
    </location>
    <ligand>
        <name>Zn(2+)</name>
        <dbReference type="ChEBI" id="CHEBI:29105"/>
    </ligand>
</feature>
<dbReference type="HAMAP" id="MF_00067">
    <property type="entry name" value="GmhA"/>
    <property type="match status" value="1"/>
</dbReference>
<feature type="binding site" evidence="10">
    <location>
        <position position="66"/>
    </location>
    <ligand>
        <name>substrate</name>
    </ligand>
</feature>
<feature type="binding site" evidence="10">
    <location>
        <position position="126"/>
    </location>
    <ligand>
        <name>substrate</name>
    </ligand>
</feature>
<keyword evidence="9 10" id="KW-0119">Carbohydrate metabolism</keyword>
<evidence type="ECO:0000256" key="3">
    <source>
        <dbReference type="ARBA" id="ARBA00004496"/>
    </source>
</evidence>
<evidence type="ECO:0000256" key="4">
    <source>
        <dbReference type="ARBA" id="ARBA00009894"/>
    </source>
</evidence>
<dbReference type="GO" id="GO:2001061">
    <property type="term" value="P:D-glycero-D-manno-heptose 7-phosphate biosynthetic process"/>
    <property type="evidence" value="ECO:0007669"/>
    <property type="project" value="UniProtKB-UniPathway"/>
</dbReference>
<dbReference type="SUPFAM" id="SSF53697">
    <property type="entry name" value="SIS domain"/>
    <property type="match status" value="1"/>
</dbReference>
<dbReference type="Gene3D" id="3.40.50.10490">
    <property type="entry name" value="Glucose-6-phosphate isomerase like protein, domain 1"/>
    <property type="match status" value="1"/>
</dbReference>
<comment type="miscellaneous">
    <text evidence="10">The reaction produces a racemic mixture of D-glycero-alpha-D-manno-heptose 7-phosphate and D-glycero-beta-D-manno-heptose 7-phosphate.</text>
</comment>
<keyword evidence="7 10" id="KW-0862">Zinc</keyword>
<comment type="subcellular location">
    <subcellularLocation>
        <location evidence="3 10">Cytoplasm</location>
    </subcellularLocation>
</comment>
<dbReference type="InterPro" id="IPR046348">
    <property type="entry name" value="SIS_dom_sf"/>
</dbReference>
<dbReference type="GO" id="GO:0008270">
    <property type="term" value="F:zinc ion binding"/>
    <property type="evidence" value="ECO:0007669"/>
    <property type="project" value="UniProtKB-UniRule"/>
</dbReference>
<dbReference type="InterPro" id="IPR050099">
    <property type="entry name" value="SIS_GmhA/DiaA_subfam"/>
</dbReference>
<keyword evidence="8 10" id="KW-0413">Isomerase</keyword>
<dbReference type="UniPathway" id="UPA00041">
    <property type="reaction ID" value="UER00436"/>
</dbReference>
<evidence type="ECO:0000256" key="7">
    <source>
        <dbReference type="ARBA" id="ARBA00022833"/>
    </source>
</evidence>
<dbReference type="PROSITE" id="PS51464">
    <property type="entry name" value="SIS"/>
    <property type="match status" value="1"/>
</dbReference>
<protein>
    <recommendedName>
        <fullName evidence="10">Phosphoheptose isomerase</fullName>
        <ecNumber evidence="10">5.3.1.28</ecNumber>
    </recommendedName>
    <alternativeName>
        <fullName evidence="10">Sedoheptulose 7-phosphate isomerase</fullName>
    </alternativeName>
</protein>
<keyword evidence="6 10" id="KW-0479">Metal-binding</keyword>
<dbReference type="InterPro" id="IPR004515">
    <property type="entry name" value="Phosphoheptose_Isoase"/>
</dbReference>
<evidence type="ECO:0000256" key="6">
    <source>
        <dbReference type="ARBA" id="ARBA00022723"/>
    </source>
</evidence>
<evidence type="ECO:0000313" key="13">
    <source>
        <dbReference type="Proteomes" id="UP000305471"/>
    </source>
</evidence>
<feature type="binding site" evidence="10">
    <location>
        <position position="172"/>
    </location>
    <ligand>
        <name>Zn(2+)</name>
        <dbReference type="ChEBI" id="CHEBI:29105"/>
    </ligand>
</feature>
<proteinExistence type="inferred from homology"/>
<reference evidence="12 13" key="1">
    <citation type="submission" date="2019-04" db="EMBL/GenBank/DDBJ databases">
        <title>Alteromonas portus sp. nov., an alginate lyase-excreting marine bacterium.</title>
        <authorList>
            <person name="Huang H."/>
            <person name="Mo K."/>
            <person name="Bao S."/>
        </authorList>
    </citation>
    <scope>NUCLEOTIDE SEQUENCE [LARGE SCALE GENOMIC DNA]</scope>
    <source>
        <strain evidence="12 13">HB161718</strain>
    </source>
</reference>
<evidence type="ECO:0000256" key="8">
    <source>
        <dbReference type="ARBA" id="ARBA00023235"/>
    </source>
</evidence>
<feature type="binding site" evidence="10">
    <location>
        <begin position="53"/>
        <end position="55"/>
    </location>
    <ligand>
        <name>substrate</name>
    </ligand>
</feature>
<feature type="binding site" evidence="10">
    <location>
        <begin position="121"/>
        <end position="123"/>
    </location>
    <ligand>
        <name>substrate</name>
    </ligand>
</feature>
<dbReference type="InterPro" id="IPR001347">
    <property type="entry name" value="SIS_dom"/>
</dbReference>
<comment type="similarity">
    <text evidence="4 10">Belongs to the SIS family. GmhA subfamily.</text>
</comment>
<feature type="binding site" evidence="10">
    <location>
        <position position="172"/>
    </location>
    <ligand>
        <name>substrate</name>
    </ligand>
</feature>
<evidence type="ECO:0000256" key="1">
    <source>
        <dbReference type="ARBA" id="ARBA00000348"/>
    </source>
</evidence>
<dbReference type="GO" id="GO:0005737">
    <property type="term" value="C:cytoplasm"/>
    <property type="evidence" value="ECO:0007669"/>
    <property type="project" value="UniProtKB-SubCell"/>
</dbReference>
<dbReference type="Pfam" id="PF13580">
    <property type="entry name" value="SIS_2"/>
    <property type="match status" value="1"/>
</dbReference>
<dbReference type="AlphaFoldDB" id="A0A4U0ZIX2"/>
<comment type="subunit">
    <text evidence="10">Homotetramer.</text>
</comment>
<comment type="pathway">
    <text evidence="10">Carbohydrate biosynthesis; D-glycero-D-manno-heptose 7-phosphate biosynthesis; D-glycero-alpha-D-manno-heptose 7-phosphate and D-glycero-beta-D-manno-heptose 7-phosphate from sedoheptulose 7-phosphate: step 1/1.</text>
</comment>
<dbReference type="Proteomes" id="UP000305471">
    <property type="component" value="Unassembled WGS sequence"/>
</dbReference>
<feature type="binding site" evidence="10">
    <location>
        <position position="62"/>
    </location>
    <ligand>
        <name>Zn(2+)</name>
        <dbReference type="ChEBI" id="CHEBI:29105"/>
    </ligand>
</feature>
<organism evidence="12 13">
    <name type="scientific">Alteromonas portus</name>
    <dbReference type="NCBI Taxonomy" id="2565549"/>
    <lineage>
        <taxon>Bacteria</taxon>
        <taxon>Pseudomonadati</taxon>
        <taxon>Pseudomonadota</taxon>
        <taxon>Gammaproteobacteria</taxon>
        <taxon>Alteromonadales</taxon>
        <taxon>Alteromonadaceae</taxon>
        <taxon>Alteromonas/Salinimonas group</taxon>
        <taxon>Alteromonas</taxon>
    </lineage>
</organism>
<dbReference type="GO" id="GO:0005975">
    <property type="term" value="P:carbohydrate metabolic process"/>
    <property type="evidence" value="ECO:0007669"/>
    <property type="project" value="UniProtKB-UniRule"/>
</dbReference>
<comment type="caution">
    <text evidence="12">The sequence shown here is derived from an EMBL/GenBank/DDBJ whole genome shotgun (WGS) entry which is preliminary data.</text>
</comment>
<gene>
    <name evidence="10" type="primary">gmhA</name>
    <name evidence="12" type="ORF">E5672_10625</name>
</gene>
<evidence type="ECO:0000256" key="9">
    <source>
        <dbReference type="ARBA" id="ARBA00023277"/>
    </source>
</evidence>
<accession>A0A4U0ZIX2</accession>
<comment type="catalytic activity">
    <reaction evidence="1 10">
        <text>2 D-sedoheptulose 7-phosphate = D-glycero-alpha-D-manno-heptose 7-phosphate + D-glycero-beta-D-manno-heptose 7-phosphate</text>
        <dbReference type="Rhea" id="RHEA:27489"/>
        <dbReference type="ChEBI" id="CHEBI:57483"/>
        <dbReference type="ChEBI" id="CHEBI:60203"/>
        <dbReference type="ChEBI" id="CHEBI:60204"/>
        <dbReference type="EC" id="5.3.1.28"/>
    </reaction>
</comment>
<keyword evidence="13" id="KW-1185">Reference proteome</keyword>
<dbReference type="EC" id="5.3.1.28" evidence="10"/>
<keyword evidence="5 10" id="KW-0963">Cytoplasm</keyword>
<dbReference type="EMBL" id="SWCO01000005">
    <property type="protein sequence ID" value="TKB03483.1"/>
    <property type="molecule type" value="Genomic_DNA"/>
</dbReference>
<dbReference type="InterPro" id="IPR035461">
    <property type="entry name" value="GmhA/DiaA"/>
</dbReference>
<dbReference type="GO" id="GO:0097367">
    <property type="term" value="F:carbohydrate derivative binding"/>
    <property type="evidence" value="ECO:0007669"/>
    <property type="project" value="InterPro"/>
</dbReference>
<comment type="cofactor">
    <cofactor evidence="10">
        <name>Zn(2+)</name>
        <dbReference type="ChEBI" id="CHEBI:29105"/>
    </cofactor>
    <text evidence="10">Binds 1 zinc ion per subunit.</text>
</comment>
<dbReference type="CDD" id="cd05006">
    <property type="entry name" value="SIS_GmhA"/>
    <property type="match status" value="1"/>
</dbReference>